<sequence length="166" mass="18147">MRFFLRPATRDDAPAIMAIYAHHVLTGTGTFELEAPDMGEIEARMDKIAQRQCPWLVAYDGQNQVVGYAYAGAFRERPAYDHTVEDSIYVAPEAVGYGIGRALLVELMAQCSKAGFSQMLAVIGDSANHASIGLHRSLGFSDVGILRDVGQKFGRLLDVVILQKSL</sequence>
<dbReference type="SUPFAM" id="SSF55729">
    <property type="entry name" value="Acyl-CoA N-acyltransferases (Nat)"/>
    <property type="match status" value="1"/>
</dbReference>
<dbReference type="PANTHER" id="PTHR43072">
    <property type="entry name" value="N-ACETYLTRANSFERASE"/>
    <property type="match status" value="1"/>
</dbReference>
<feature type="domain" description="N-acetyltransferase" evidence="1">
    <location>
        <begin position="3"/>
        <end position="166"/>
    </location>
</feature>
<dbReference type="Pfam" id="PF13420">
    <property type="entry name" value="Acetyltransf_4"/>
    <property type="match status" value="1"/>
</dbReference>
<reference evidence="2" key="1">
    <citation type="submission" date="2021-05" db="EMBL/GenBank/DDBJ databases">
        <authorList>
            <person name="Tanabe Y."/>
        </authorList>
    </citation>
    <scope>NUCLEOTIDE SEQUENCE</scope>
    <source>
        <strain evidence="2">BOTRYCO-1</strain>
    </source>
</reference>
<dbReference type="Gene3D" id="3.40.630.30">
    <property type="match status" value="1"/>
</dbReference>
<name>A0ABQ4PYE7_9PROT</name>
<organism evidence="2 3">
    <name type="scientific">Candidatus Phycosocius spiralis</name>
    <dbReference type="NCBI Taxonomy" id="2815099"/>
    <lineage>
        <taxon>Bacteria</taxon>
        <taxon>Pseudomonadati</taxon>
        <taxon>Pseudomonadota</taxon>
        <taxon>Alphaproteobacteria</taxon>
        <taxon>Caulobacterales</taxon>
        <taxon>Caulobacterales incertae sedis</taxon>
        <taxon>Candidatus Phycosocius</taxon>
    </lineage>
</organism>
<dbReference type="Proteomes" id="UP001161064">
    <property type="component" value="Unassembled WGS sequence"/>
</dbReference>
<protein>
    <submittedName>
        <fullName evidence="2">GCN5 family N-acetyltransferase</fullName>
    </submittedName>
</protein>
<evidence type="ECO:0000259" key="1">
    <source>
        <dbReference type="PROSITE" id="PS51186"/>
    </source>
</evidence>
<dbReference type="PROSITE" id="PS51186">
    <property type="entry name" value="GNAT"/>
    <property type="match status" value="1"/>
</dbReference>
<evidence type="ECO:0000313" key="2">
    <source>
        <dbReference type="EMBL" id="GIU67713.1"/>
    </source>
</evidence>
<dbReference type="RefSeq" id="WP_284360708.1">
    <property type="nucleotide sequence ID" value="NZ_BPFZ01000013.1"/>
</dbReference>
<proteinExistence type="predicted"/>
<gene>
    <name evidence="2" type="ORF">PsB1_1867</name>
</gene>
<evidence type="ECO:0000313" key="3">
    <source>
        <dbReference type="Proteomes" id="UP001161064"/>
    </source>
</evidence>
<comment type="caution">
    <text evidence="2">The sequence shown here is derived from an EMBL/GenBank/DDBJ whole genome shotgun (WGS) entry which is preliminary data.</text>
</comment>
<dbReference type="InterPro" id="IPR016181">
    <property type="entry name" value="Acyl_CoA_acyltransferase"/>
</dbReference>
<accession>A0ABQ4PYE7</accession>
<dbReference type="CDD" id="cd04301">
    <property type="entry name" value="NAT_SF"/>
    <property type="match status" value="1"/>
</dbReference>
<dbReference type="InterPro" id="IPR000182">
    <property type="entry name" value="GNAT_dom"/>
</dbReference>
<dbReference type="PANTHER" id="PTHR43072:SF8">
    <property type="entry name" value="ACYLTRANSFERASE FABY-RELATED"/>
    <property type="match status" value="1"/>
</dbReference>
<dbReference type="EMBL" id="BPFZ01000013">
    <property type="protein sequence ID" value="GIU67713.1"/>
    <property type="molecule type" value="Genomic_DNA"/>
</dbReference>
<keyword evidence="3" id="KW-1185">Reference proteome</keyword>
<reference evidence="2" key="2">
    <citation type="journal article" date="2023" name="ISME Commun">
        <title>Characterization of a bloom-associated alphaproteobacterial lineage, 'Candidatus Phycosocius': insights into freshwater algal-bacterial interactions.</title>
        <authorList>
            <person name="Tanabe Y."/>
            <person name="Yamaguchi H."/>
            <person name="Yoshida M."/>
            <person name="Kai A."/>
            <person name="Okazaki Y."/>
        </authorList>
    </citation>
    <scope>NUCLEOTIDE SEQUENCE</scope>
    <source>
        <strain evidence="2">BOTRYCO-1</strain>
    </source>
</reference>